<evidence type="ECO:0000256" key="1">
    <source>
        <dbReference type="SAM" id="MobiDB-lite"/>
    </source>
</evidence>
<evidence type="ECO:0000313" key="2">
    <source>
        <dbReference type="EMBL" id="KAG7398272.1"/>
    </source>
</evidence>
<feature type="region of interest" description="Disordered" evidence="1">
    <location>
        <begin position="136"/>
        <end position="177"/>
    </location>
</feature>
<feature type="region of interest" description="Disordered" evidence="1">
    <location>
        <begin position="269"/>
        <end position="295"/>
    </location>
</feature>
<name>A0A8T1WVX6_9STRA</name>
<feature type="compositionally biased region" description="Basic and acidic residues" evidence="1">
    <location>
        <begin position="92"/>
        <end position="110"/>
    </location>
</feature>
<feature type="compositionally biased region" description="Polar residues" evidence="1">
    <location>
        <begin position="80"/>
        <end position="89"/>
    </location>
</feature>
<reference evidence="2" key="1">
    <citation type="submission" date="2021-02" db="EMBL/GenBank/DDBJ databases">
        <authorList>
            <person name="Palmer J.M."/>
        </authorList>
    </citation>
    <scope>NUCLEOTIDE SEQUENCE</scope>
    <source>
        <strain evidence="2">SCRP23</strain>
    </source>
</reference>
<feature type="compositionally biased region" description="Basic residues" evidence="1">
    <location>
        <begin position="37"/>
        <end position="48"/>
    </location>
</feature>
<accession>A0A8T1WVX6</accession>
<dbReference type="OrthoDB" id="125075at2759"/>
<keyword evidence="3" id="KW-1185">Reference proteome</keyword>
<dbReference type="EMBL" id="JAGDFL010000085">
    <property type="protein sequence ID" value="KAG7398272.1"/>
    <property type="molecule type" value="Genomic_DNA"/>
</dbReference>
<sequence length="295" mass="32521">MATRGKQSVFAAFNKLQVIADDSDGSDEERQLERKERQKAKKKSRNKKKLNDSAQLKDLAFVAAPKPKKTKGQKNKTAQSPTGSPTEETSVADEKKEKKTEVVEPKRPLADVIKEAQKATAVSEQNGVNVQQPAVLPPKQQHSQQKAHQQPQQPQQSRPVATTAATTAPQSTSEAELGAVYSPTHIKITRVDGQMTRTIAVTEVMDQLLRYGQQNSQLLMVQEQLGNANRNLQDQLQHSAEIINSLQNEVTMFRQMCLNLQSEVSLLRSSGSAPAPVDSNNQQQQHRPPPPPGMA</sequence>
<evidence type="ECO:0000313" key="3">
    <source>
        <dbReference type="Proteomes" id="UP000693981"/>
    </source>
</evidence>
<dbReference type="Proteomes" id="UP000693981">
    <property type="component" value="Unassembled WGS sequence"/>
</dbReference>
<gene>
    <name evidence="2" type="ORF">PHYBOEH_011356</name>
</gene>
<proteinExistence type="predicted"/>
<feature type="region of interest" description="Disordered" evidence="1">
    <location>
        <begin position="20"/>
        <end position="110"/>
    </location>
</feature>
<protein>
    <submittedName>
        <fullName evidence="2">Uncharacterized protein</fullName>
    </submittedName>
</protein>
<organism evidence="2 3">
    <name type="scientific">Phytophthora boehmeriae</name>
    <dbReference type="NCBI Taxonomy" id="109152"/>
    <lineage>
        <taxon>Eukaryota</taxon>
        <taxon>Sar</taxon>
        <taxon>Stramenopiles</taxon>
        <taxon>Oomycota</taxon>
        <taxon>Peronosporomycetes</taxon>
        <taxon>Peronosporales</taxon>
        <taxon>Peronosporaceae</taxon>
        <taxon>Phytophthora</taxon>
    </lineage>
</organism>
<feature type="compositionally biased region" description="Low complexity" evidence="1">
    <location>
        <begin position="137"/>
        <end position="168"/>
    </location>
</feature>
<comment type="caution">
    <text evidence="2">The sequence shown here is derived from an EMBL/GenBank/DDBJ whole genome shotgun (WGS) entry which is preliminary data.</text>
</comment>
<dbReference type="AlphaFoldDB" id="A0A8T1WVX6"/>